<dbReference type="SUPFAM" id="SSF47473">
    <property type="entry name" value="EF-hand"/>
    <property type="match status" value="1"/>
</dbReference>
<feature type="domain" description="EF-hand" evidence="1">
    <location>
        <begin position="172"/>
        <end position="207"/>
    </location>
</feature>
<dbReference type="InterPro" id="IPR011992">
    <property type="entry name" value="EF-hand-dom_pair"/>
</dbReference>
<dbReference type="PROSITE" id="PS50222">
    <property type="entry name" value="EF_HAND_2"/>
    <property type="match status" value="2"/>
</dbReference>
<dbReference type="GO" id="GO:0005509">
    <property type="term" value="F:calcium ion binding"/>
    <property type="evidence" value="ECO:0007669"/>
    <property type="project" value="InterPro"/>
</dbReference>
<dbReference type="AlphaFoldDB" id="A0AAD5MCQ4"/>
<reference evidence="2" key="1">
    <citation type="submission" date="2021-12" db="EMBL/GenBank/DDBJ databases">
        <title>Prjna785345.</title>
        <authorList>
            <person name="Rujirawat T."/>
            <person name="Krajaejun T."/>
        </authorList>
    </citation>
    <scope>NUCLEOTIDE SEQUENCE</scope>
    <source>
        <strain evidence="2">Pi057C3</strain>
    </source>
</reference>
<comment type="caution">
    <text evidence="2">The sequence shown here is derived from an EMBL/GenBank/DDBJ whole genome shotgun (WGS) entry which is preliminary data.</text>
</comment>
<accession>A0AAD5MCQ4</accession>
<keyword evidence="3" id="KW-1185">Reference proteome</keyword>
<dbReference type="Pfam" id="PF13499">
    <property type="entry name" value="EF-hand_7"/>
    <property type="match status" value="1"/>
</dbReference>
<dbReference type="CDD" id="cd00051">
    <property type="entry name" value="EFh"/>
    <property type="match status" value="1"/>
</dbReference>
<dbReference type="InterPro" id="IPR002048">
    <property type="entry name" value="EF_hand_dom"/>
</dbReference>
<organism evidence="2 3">
    <name type="scientific">Pythium insidiosum</name>
    <name type="common">Pythiosis disease agent</name>
    <dbReference type="NCBI Taxonomy" id="114742"/>
    <lineage>
        <taxon>Eukaryota</taxon>
        <taxon>Sar</taxon>
        <taxon>Stramenopiles</taxon>
        <taxon>Oomycota</taxon>
        <taxon>Peronosporomycetes</taxon>
        <taxon>Pythiales</taxon>
        <taxon>Pythiaceae</taxon>
        <taxon>Pythium</taxon>
    </lineage>
</organism>
<name>A0AAD5MCQ4_PYTIN</name>
<dbReference type="EMBL" id="JAKCXM010000001">
    <property type="protein sequence ID" value="KAJ0410310.1"/>
    <property type="molecule type" value="Genomic_DNA"/>
</dbReference>
<feature type="domain" description="EF-hand" evidence="1">
    <location>
        <begin position="136"/>
        <end position="171"/>
    </location>
</feature>
<sequence length="228" mass="24867">MPKKTVAIMKSNAKKAHAGVVSWGDDSNSMGAKHSVPVTSTQYETAGDAQPSGASSGATSDVAAFSKLSIATVRPHEGAGSTRAAVASGGASMITTPLDVKITNALKELKRKRLQEDKDTHDPFNRIMLKFPLVAQAFNSVRSTFEELDKGHKGYIEYADMEEAFDRLGANFSKEEMSQVFQESDLLDNGKLTFKEFLVCLAIGFVLHFKEFLMAFESWVGLEDDDEC</sequence>
<evidence type="ECO:0000313" key="2">
    <source>
        <dbReference type="EMBL" id="KAJ0410310.1"/>
    </source>
</evidence>
<evidence type="ECO:0000259" key="1">
    <source>
        <dbReference type="PROSITE" id="PS50222"/>
    </source>
</evidence>
<gene>
    <name evidence="2" type="ORF">P43SY_002642</name>
</gene>
<protein>
    <recommendedName>
        <fullName evidence="1">EF-hand domain-containing protein</fullName>
    </recommendedName>
</protein>
<dbReference type="Proteomes" id="UP001209570">
    <property type="component" value="Unassembled WGS sequence"/>
</dbReference>
<dbReference type="Gene3D" id="1.10.238.10">
    <property type="entry name" value="EF-hand"/>
    <property type="match status" value="1"/>
</dbReference>
<proteinExistence type="predicted"/>
<evidence type="ECO:0000313" key="3">
    <source>
        <dbReference type="Proteomes" id="UP001209570"/>
    </source>
</evidence>